<reference evidence="2" key="1">
    <citation type="submission" date="2016-08" db="EMBL/GenBank/DDBJ databases">
        <authorList>
            <person name="Merda D."/>
            <person name="Briand M."/>
            <person name="Taghouti G."/>
            <person name="Carrere S."/>
            <person name="Gouzy J."/>
            <person name="Portier P."/>
            <person name="Jacques M.-A."/>
            <person name="Fischer-Le Saux M."/>
        </authorList>
    </citation>
    <scope>NUCLEOTIDE SEQUENCE [LARGE SCALE GENOMIC DNA]</scope>
    <source>
        <strain evidence="2">CFBP1817</strain>
    </source>
</reference>
<comment type="caution">
    <text evidence="1">The sequence shown here is derived from an EMBL/GenBank/DDBJ whole genome shotgun (WGS) entry which is preliminary data.</text>
</comment>
<dbReference type="EMBL" id="MDEJ01000053">
    <property type="protein sequence ID" value="PPU94052.1"/>
    <property type="molecule type" value="Genomic_DNA"/>
</dbReference>
<organism evidence="1 2">
    <name type="scientific">Xanthomonas populi</name>
    <dbReference type="NCBI Taxonomy" id="53414"/>
    <lineage>
        <taxon>Bacteria</taxon>
        <taxon>Pseudomonadati</taxon>
        <taxon>Pseudomonadota</taxon>
        <taxon>Gammaproteobacteria</taxon>
        <taxon>Lysobacterales</taxon>
        <taxon>Lysobacteraceae</taxon>
        <taxon>Xanthomonas</taxon>
    </lineage>
</organism>
<sequence>MSTAASVAEVTQTAHLLHGTEQHVFADAGDIGGRDVCAGRRPHFLDGRQAQQGEGHVAGNGVAGVRLQTAKSSVRRETSDALIKNLGSFALHPRCQLRSAGYGL</sequence>
<dbReference type="AlphaFoldDB" id="A0A2S7EP83"/>
<accession>A0A2S7EP83</accession>
<evidence type="ECO:0000313" key="2">
    <source>
        <dbReference type="Proteomes" id="UP000239939"/>
    </source>
</evidence>
<dbReference type="RefSeq" id="WP_128417082.1">
    <property type="nucleotide sequence ID" value="NZ_MDEJ01000053.1"/>
</dbReference>
<proteinExistence type="predicted"/>
<protein>
    <submittedName>
        <fullName evidence="1">Uncharacterized protein</fullName>
    </submittedName>
</protein>
<dbReference type="Proteomes" id="UP000239939">
    <property type="component" value="Unassembled WGS sequence"/>
</dbReference>
<name>A0A2S7EP83_9XANT</name>
<evidence type="ECO:0000313" key="1">
    <source>
        <dbReference type="EMBL" id="PPU94052.1"/>
    </source>
</evidence>
<gene>
    <name evidence="1" type="ORF">XpopCFBP1817_10365</name>
</gene>
<keyword evidence="2" id="KW-1185">Reference proteome</keyword>